<proteinExistence type="inferred from homology"/>
<dbReference type="InterPro" id="IPR050892">
    <property type="entry name" value="ADP-ribose_metab_enzymes"/>
</dbReference>
<dbReference type="EMBL" id="KB445563">
    <property type="protein sequence ID" value="EMC91723.1"/>
    <property type="molecule type" value="Genomic_DNA"/>
</dbReference>
<comment type="similarity">
    <text evidence="2">Belongs to the POA1 family.</text>
</comment>
<dbReference type="AlphaFoldDB" id="M2MK67"/>
<comment type="catalytic activity">
    <reaction evidence="6">
        <text>ADP-alpha-D-ribose 1''-phosphate + H2O = ADP-D-ribose + phosphate</text>
        <dbReference type="Rhea" id="RHEA:25029"/>
        <dbReference type="ChEBI" id="CHEBI:15377"/>
        <dbReference type="ChEBI" id="CHEBI:43474"/>
        <dbReference type="ChEBI" id="CHEBI:57967"/>
        <dbReference type="ChEBI" id="CHEBI:58753"/>
        <dbReference type="EC" id="3.1.3.84"/>
    </reaction>
</comment>
<evidence type="ECO:0000256" key="1">
    <source>
        <dbReference type="ARBA" id="ARBA00002432"/>
    </source>
</evidence>
<keyword evidence="5" id="KW-0378">Hydrolase</keyword>
<dbReference type="GO" id="GO:0140291">
    <property type="term" value="P:peptidyl-glutamate ADP-deribosylation"/>
    <property type="evidence" value="ECO:0007669"/>
    <property type="project" value="TreeGrafter"/>
</dbReference>
<dbReference type="HOGENOM" id="CLU_054419_1_2_1"/>
<dbReference type="InterPro" id="IPR002589">
    <property type="entry name" value="Macro_dom"/>
</dbReference>
<dbReference type="EC" id="3.1.3.84" evidence="3"/>
<evidence type="ECO:0000256" key="3">
    <source>
        <dbReference type="ARBA" id="ARBA00012983"/>
    </source>
</evidence>
<feature type="non-terminal residue" evidence="8">
    <location>
        <position position="1"/>
    </location>
</feature>
<accession>M2MK67</accession>
<evidence type="ECO:0000256" key="2">
    <source>
        <dbReference type="ARBA" id="ARBA00006575"/>
    </source>
</evidence>
<feature type="non-terminal residue" evidence="8">
    <location>
        <position position="181"/>
    </location>
</feature>
<name>M2MK67_BAUPA</name>
<comment type="function">
    <text evidence="1">Highly specific phosphatase involved in the metabolism of ADP-ribose 1''-phosphate (Appr1p) which is produced as a consequence of tRNA splicing.</text>
</comment>
<organism evidence="8 9">
    <name type="scientific">Baudoinia panamericana (strain UAMH 10762)</name>
    <name type="common">Angels' share fungus</name>
    <name type="synonym">Baudoinia compniacensis (strain UAMH 10762)</name>
    <dbReference type="NCBI Taxonomy" id="717646"/>
    <lineage>
        <taxon>Eukaryota</taxon>
        <taxon>Fungi</taxon>
        <taxon>Dikarya</taxon>
        <taxon>Ascomycota</taxon>
        <taxon>Pezizomycotina</taxon>
        <taxon>Dothideomycetes</taxon>
        <taxon>Dothideomycetidae</taxon>
        <taxon>Mycosphaerellales</taxon>
        <taxon>Teratosphaeriaceae</taxon>
        <taxon>Baudoinia</taxon>
    </lineage>
</organism>
<evidence type="ECO:0000313" key="9">
    <source>
        <dbReference type="Proteomes" id="UP000011761"/>
    </source>
</evidence>
<dbReference type="OMA" id="CQGSWGK"/>
<evidence type="ECO:0000256" key="5">
    <source>
        <dbReference type="ARBA" id="ARBA00022912"/>
    </source>
</evidence>
<evidence type="ECO:0000313" key="8">
    <source>
        <dbReference type="EMBL" id="EMC91723.1"/>
    </source>
</evidence>
<dbReference type="PROSITE" id="PS51154">
    <property type="entry name" value="MACRO"/>
    <property type="match status" value="1"/>
</dbReference>
<dbReference type="eggNOG" id="ENOG502S60W">
    <property type="taxonomic scope" value="Eukaryota"/>
</dbReference>
<dbReference type="SUPFAM" id="SSF52949">
    <property type="entry name" value="Macro domain-like"/>
    <property type="match status" value="1"/>
</dbReference>
<keyword evidence="9" id="KW-1185">Reference proteome</keyword>
<dbReference type="CDD" id="cd02901">
    <property type="entry name" value="Macro_Poa1p-like"/>
    <property type="match status" value="1"/>
</dbReference>
<dbReference type="InterPro" id="IPR043472">
    <property type="entry name" value="Macro_dom-like"/>
</dbReference>
<dbReference type="PANTHER" id="PTHR12521:SF0">
    <property type="entry name" value="ADP-RIBOSE GLYCOHYDROLASE OARD1"/>
    <property type="match status" value="1"/>
</dbReference>
<dbReference type="Proteomes" id="UP000011761">
    <property type="component" value="Unassembled WGS sequence"/>
</dbReference>
<dbReference type="OrthoDB" id="2155246at2759"/>
<feature type="domain" description="Macro" evidence="7">
    <location>
        <begin position="1"/>
        <end position="181"/>
    </location>
</feature>
<evidence type="ECO:0000259" key="7">
    <source>
        <dbReference type="PROSITE" id="PS51154"/>
    </source>
</evidence>
<dbReference type="RefSeq" id="XP_007680973.1">
    <property type="nucleotide sequence ID" value="XM_007682783.1"/>
</dbReference>
<dbReference type="Gene3D" id="3.40.220.10">
    <property type="entry name" value="Leucine Aminopeptidase, subunit E, domain 1"/>
    <property type="match status" value="1"/>
</dbReference>
<dbReference type="KEGG" id="bcom:BAUCODRAFT_43663"/>
<dbReference type="PANTHER" id="PTHR12521">
    <property type="entry name" value="PROTEIN C6ORF130"/>
    <property type="match status" value="1"/>
</dbReference>
<sequence>LEARLKLIEESGDIFDAPPNALLIHACNCQGSWGAGIAKAFKDSYGDAYHDYVDHCNENKAESLIGTALLIPPAATALKPSNNKSSPERKHFVGCLFTSRFYGKRKDSPTKILDVSGPAMEDLLSQVDAWNAKAKPDSRIGEVRMCKINSGLFAVPWPKTKAVLKSINVSKRDVTEIKVIS</sequence>
<evidence type="ECO:0000256" key="6">
    <source>
        <dbReference type="ARBA" id="ARBA00034427"/>
    </source>
</evidence>
<dbReference type="Pfam" id="PF01661">
    <property type="entry name" value="Macro"/>
    <property type="match status" value="1"/>
</dbReference>
<reference evidence="8 9" key="1">
    <citation type="journal article" date="2012" name="PLoS Pathog.">
        <title>Diverse lifestyles and strategies of plant pathogenesis encoded in the genomes of eighteen Dothideomycetes fungi.</title>
        <authorList>
            <person name="Ohm R.A."/>
            <person name="Feau N."/>
            <person name="Henrissat B."/>
            <person name="Schoch C.L."/>
            <person name="Horwitz B.A."/>
            <person name="Barry K.W."/>
            <person name="Condon B.J."/>
            <person name="Copeland A.C."/>
            <person name="Dhillon B."/>
            <person name="Glaser F."/>
            <person name="Hesse C.N."/>
            <person name="Kosti I."/>
            <person name="LaButti K."/>
            <person name="Lindquist E.A."/>
            <person name="Lucas S."/>
            <person name="Salamov A.A."/>
            <person name="Bradshaw R.E."/>
            <person name="Ciuffetti L."/>
            <person name="Hamelin R.C."/>
            <person name="Kema G.H.J."/>
            <person name="Lawrence C."/>
            <person name="Scott J.A."/>
            <person name="Spatafora J.W."/>
            <person name="Turgeon B.G."/>
            <person name="de Wit P.J.G.M."/>
            <person name="Zhong S."/>
            <person name="Goodwin S.B."/>
            <person name="Grigoriev I.V."/>
        </authorList>
    </citation>
    <scope>NUCLEOTIDE SEQUENCE [LARGE SCALE GENOMIC DNA]</scope>
    <source>
        <strain evidence="8 9">UAMH 10762</strain>
    </source>
</reference>
<evidence type="ECO:0000256" key="4">
    <source>
        <dbReference type="ARBA" id="ARBA00019744"/>
    </source>
</evidence>
<dbReference type="GO" id="GO:0004721">
    <property type="term" value="F:phosphoprotein phosphatase activity"/>
    <property type="evidence" value="ECO:0007669"/>
    <property type="project" value="UniProtKB-KW"/>
</dbReference>
<dbReference type="GeneID" id="19114321"/>
<protein>
    <recommendedName>
        <fullName evidence="4">ADP-ribose 1''-phosphate phosphatase</fullName>
        <ecNumber evidence="3">3.1.3.84</ecNumber>
    </recommendedName>
</protein>
<gene>
    <name evidence="8" type="ORF">BAUCODRAFT_43663</name>
</gene>
<keyword evidence="5" id="KW-0904">Protein phosphatase</keyword>